<feature type="transmembrane region" description="Helical" evidence="2">
    <location>
        <begin position="46"/>
        <end position="65"/>
    </location>
</feature>
<dbReference type="AlphaFoldDB" id="A0A229VYU3"/>
<dbReference type="EMBL" id="NEWD01000008">
    <property type="protein sequence ID" value="OXN00726.1"/>
    <property type="molecule type" value="Genomic_DNA"/>
</dbReference>
<keyword evidence="2" id="KW-1133">Transmembrane helix</keyword>
<feature type="transmembrane region" description="Helical" evidence="2">
    <location>
        <begin position="143"/>
        <end position="163"/>
    </location>
</feature>
<keyword evidence="2" id="KW-0812">Transmembrane</keyword>
<comment type="caution">
    <text evidence="3">The sequence shown here is derived from an EMBL/GenBank/DDBJ whole genome shotgun (WGS) entry which is preliminary data.</text>
</comment>
<name>A0A229VYU3_9BIFI</name>
<evidence type="ECO:0000313" key="4">
    <source>
        <dbReference type="Proteomes" id="UP000215433"/>
    </source>
</evidence>
<feature type="transmembrane region" description="Helical" evidence="2">
    <location>
        <begin position="241"/>
        <end position="263"/>
    </location>
</feature>
<evidence type="ECO:0000313" key="3">
    <source>
        <dbReference type="EMBL" id="OXN00726.1"/>
    </source>
</evidence>
<sequence>MARNIFTNDMTSVSSSTSMTSSTSVSSSTIVTDDDRTAVRRMRITVFMWLAIFAAILSCTIAAGLDTSGGPAAGTPITATVTSTNPGDNIVTVAANGEESTLRHLRHSPYAYRAGQQINAYLFDGGIYETLDGVSNATPLRRAYPWLALGTLVVGVVALTYAIGWRRATKLIREAESGDPVSAAFLRHGPQLGTVDWWWTSLPVRPHVERRHIRALGVMLLVLAVGIMISEIRLWRSPLMVEFGMAMALSCIPLIAIGVWCLSFVRHPTEHRIVVLGRMQWAMLAVGLISLAVVWLTSFDMYAAGALATMYGFSLNYARGIRLLSYAALPGEVVIPHDRERIDADLERMARTEPQIPMDDLGMRAVRAKRERRMALRYALLSALFLLMLIAFVVLKLTLG</sequence>
<gene>
    <name evidence="3" type="ORF">Tam10B_0988</name>
</gene>
<organism evidence="3 4">
    <name type="scientific">Bifidobacterium vansinderenii</name>
    <dbReference type="NCBI Taxonomy" id="1984871"/>
    <lineage>
        <taxon>Bacteria</taxon>
        <taxon>Bacillati</taxon>
        <taxon>Actinomycetota</taxon>
        <taxon>Actinomycetes</taxon>
        <taxon>Bifidobacteriales</taxon>
        <taxon>Bifidobacteriaceae</taxon>
        <taxon>Bifidobacterium</taxon>
    </lineage>
</organism>
<feature type="compositionally biased region" description="Low complexity" evidence="1">
    <location>
        <begin position="10"/>
        <end position="29"/>
    </location>
</feature>
<reference evidence="3 4" key="1">
    <citation type="submission" date="2017-05" db="EMBL/GenBank/DDBJ databases">
        <title>Bifidobacterium vansinderenii sp. nov.</title>
        <authorList>
            <person name="Lugli G.A."/>
            <person name="Duranti S."/>
            <person name="Mangifesta M."/>
        </authorList>
    </citation>
    <scope>NUCLEOTIDE SEQUENCE [LARGE SCALE GENOMIC DNA]</scope>
    <source>
        <strain evidence="3 4">Tam10B</strain>
    </source>
</reference>
<proteinExistence type="predicted"/>
<accession>A0A229VYU3</accession>
<evidence type="ECO:0000256" key="2">
    <source>
        <dbReference type="SAM" id="Phobius"/>
    </source>
</evidence>
<dbReference type="Proteomes" id="UP000215433">
    <property type="component" value="Unassembled WGS sequence"/>
</dbReference>
<feature type="transmembrane region" description="Helical" evidence="2">
    <location>
        <begin position="275"/>
        <end position="295"/>
    </location>
</feature>
<keyword evidence="4" id="KW-1185">Reference proteome</keyword>
<evidence type="ECO:0000256" key="1">
    <source>
        <dbReference type="SAM" id="MobiDB-lite"/>
    </source>
</evidence>
<feature type="transmembrane region" description="Helical" evidence="2">
    <location>
        <begin position="301"/>
        <end position="318"/>
    </location>
</feature>
<keyword evidence="2" id="KW-0472">Membrane</keyword>
<feature type="region of interest" description="Disordered" evidence="1">
    <location>
        <begin position="1"/>
        <end position="30"/>
    </location>
</feature>
<feature type="transmembrane region" description="Helical" evidence="2">
    <location>
        <begin position="375"/>
        <end position="395"/>
    </location>
</feature>
<feature type="transmembrane region" description="Helical" evidence="2">
    <location>
        <begin position="215"/>
        <end position="235"/>
    </location>
</feature>
<protein>
    <submittedName>
        <fullName evidence="3">Uncharacterized protein</fullName>
    </submittedName>
</protein>